<evidence type="ECO:0000313" key="2">
    <source>
        <dbReference type="EMBL" id="MCI54920.1"/>
    </source>
</evidence>
<feature type="region of interest" description="Disordered" evidence="1">
    <location>
        <begin position="48"/>
        <end position="94"/>
    </location>
</feature>
<proteinExistence type="predicted"/>
<evidence type="ECO:0000313" key="3">
    <source>
        <dbReference type="Proteomes" id="UP000265520"/>
    </source>
</evidence>
<keyword evidence="3" id="KW-1185">Reference proteome</keyword>
<organism evidence="2 3">
    <name type="scientific">Trifolium medium</name>
    <dbReference type="NCBI Taxonomy" id="97028"/>
    <lineage>
        <taxon>Eukaryota</taxon>
        <taxon>Viridiplantae</taxon>
        <taxon>Streptophyta</taxon>
        <taxon>Embryophyta</taxon>
        <taxon>Tracheophyta</taxon>
        <taxon>Spermatophyta</taxon>
        <taxon>Magnoliopsida</taxon>
        <taxon>eudicotyledons</taxon>
        <taxon>Gunneridae</taxon>
        <taxon>Pentapetalae</taxon>
        <taxon>rosids</taxon>
        <taxon>fabids</taxon>
        <taxon>Fabales</taxon>
        <taxon>Fabaceae</taxon>
        <taxon>Papilionoideae</taxon>
        <taxon>50 kb inversion clade</taxon>
        <taxon>NPAAA clade</taxon>
        <taxon>Hologalegina</taxon>
        <taxon>IRL clade</taxon>
        <taxon>Trifolieae</taxon>
        <taxon>Trifolium</taxon>
    </lineage>
</organism>
<feature type="compositionally biased region" description="Low complexity" evidence="1">
    <location>
        <begin position="65"/>
        <end position="74"/>
    </location>
</feature>
<name>A0A392T452_9FABA</name>
<dbReference type="EMBL" id="LXQA010487512">
    <property type="protein sequence ID" value="MCI54920.1"/>
    <property type="molecule type" value="Genomic_DNA"/>
</dbReference>
<feature type="compositionally biased region" description="Basic residues" evidence="1">
    <location>
        <begin position="8"/>
        <end position="18"/>
    </location>
</feature>
<feature type="non-terminal residue" evidence="2">
    <location>
        <position position="1"/>
    </location>
</feature>
<comment type="caution">
    <text evidence="2">The sequence shown here is derived from an EMBL/GenBank/DDBJ whole genome shotgun (WGS) entry which is preliminary data.</text>
</comment>
<dbReference type="Proteomes" id="UP000265520">
    <property type="component" value="Unassembled WGS sequence"/>
</dbReference>
<protein>
    <submittedName>
        <fullName evidence="2">Uncharacterized protein</fullName>
    </submittedName>
</protein>
<sequence length="94" mass="10417">AMMTPYRGRGRGQRGRGGRGRDPLPYEDHLIPLIGEWTTVNYRSQMAGATNAQGTTAPPKKEDIPSSSKPSKTISYKDMTANDADQNLEYFENP</sequence>
<dbReference type="AlphaFoldDB" id="A0A392T452"/>
<evidence type="ECO:0000256" key="1">
    <source>
        <dbReference type="SAM" id="MobiDB-lite"/>
    </source>
</evidence>
<accession>A0A392T452</accession>
<feature type="region of interest" description="Disordered" evidence="1">
    <location>
        <begin position="1"/>
        <end position="27"/>
    </location>
</feature>
<reference evidence="2 3" key="1">
    <citation type="journal article" date="2018" name="Front. Plant Sci.">
        <title>Red Clover (Trifolium pratense) and Zigzag Clover (T. medium) - A Picture of Genomic Similarities and Differences.</title>
        <authorList>
            <person name="Dluhosova J."/>
            <person name="Istvanek J."/>
            <person name="Nedelnik J."/>
            <person name="Repkova J."/>
        </authorList>
    </citation>
    <scope>NUCLEOTIDE SEQUENCE [LARGE SCALE GENOMIC DNA]</scope>
    <source>
        <strain evidence="3">cv. 10/8</strain>
        <tissue evidence="2">Leaf</tissue>
    </source>
</reference>
<feature type="non-terminal residue" evidence="2">
    <location>
        <position position="94"/>
    </location>
</feature>